<gene>
    <name evidence="3" type="ORF">QWZ10_24510</name>
</gene>
<keyword evidence="4" id="KW-1185">Reference proteome</keyword>
<protein>
    <recommendedName>
        <fullName evidence="5">Acyltransferase</fullName>
    </recommendedName>
</protein>
<reference evidence="4" key="1">
    <citation type="journal article" date="2019" name="Int. J. Syst. Evol. Microbiol.">
        <title>The Global Catalogue of Microorganisms (GCM) 10K type strain sequencing project: providing services to taxonomists for standard genome sequencing and annotation.</title>
        <authorList>
            <consortium name="The Broad Institute Genomics Platform"/>
            <consortium name="The Broad Institute Genome Sequencing Center for Infectious Disease"/>
            <person name="Wu L."/>
            <person name="Ma J."/>
        </authorList>
    </citation>
    <scope>NUCLEOTIDE SEQUENCE [LARGE SCALE GENOMIC DNA]</scope>
    <source>
        <strain evidence="4">CECT 8482</strain>
    </source>
</reference>
<dbReference type="InterPro" id="IPR050879">
    <property type="entry name" value="Acyltransferase_3"/>
</dbReference>
<proteinExistence type="predicted"/>
<keyword evidence="2" id="KW-0812">Transmembrane</keyword>
<feature type="transmembrane region" description="Helical" evidence="2">
    <location>
        <begin position="295"/>
        <end position="315"/>
    </location>
</feature>
<dbReference type="PANTHER" id="PTHR23028">
    <property type="entry name" value="ACETYLTRANSFERASE"/>
    <property type="match status" value="1"/>
</dbReference>
<dbReference type="PANTHER" id="PTHR23028:SF53">
    <property type="entry name" value="ACYL_TRANSF_3 DOMAIN-CONTAINING PROTEIN"/>
    <property type="match status" value="1"/>
</dbReference>
<accession>A0ABT8DCH3</accession>
<dbReference type="RefSeq" id="WP_377787844.1">
    <property type="nucleotide sequence ID" value="NZ_JBHUOC010000002.1"/>
</dbReference>
<feature type="transmembrane region" description="Helical" evidence="2">
    <location>
        <begin position="223"/>
        <end position="241"/>
    </location>
</feature>
<evidence type="ECO:0000313" key="3">
    <source>
        <dbReference type="EMBL" id="MDN3714165.1"/>
    </source>
</evidence>
<feature type="transmembrane region" description="Helical" evidence="2">
    <location>
        <begin position="187"/>
        <end position="211"/>
    </location>
</feature>
<feature type="transmembrane region" description="Helical" evidence="2">
    <location>
        <begin position="248"/>
        <end position="275"/>
    </location>
</feature>
<evidence type="ECO:0000313" key="4">
    <source>
        <dbReference type="Proteomes" id="UP001243846"/>
    </source>
</evidence>
<evidence type="ECO:0000256" key="1">
    <source>
        <dbReference type="SAM" id="MobiDB-lite"/>
    </source>
</evidence>
<dbReference type="Proteomes" id="UP001243846">
    <property type="component" value="Unassembled WGS sequence"/>
</dbReference>
<keyword evidence="2" id="KW-0472">Membrane</keyword>
<feature type="transmembrane region" description="Helical" evidence="2">
    <location>
        <begin position="155"/>
        <end position="175"/>
    </location>
</feature>
<organism evidence="3 4">
    <name type="scientific">Paracoccus cavernae</name>
    <dbReference type="NCBI Taxonomy" id="1571207"/>
    <lineage>
        <taxon>Bacteria</taxon>
        <taxon>Pseudomonadati</taxon>
        <taxon>Pseudomonadota</taxon>
        <taxon>Alphaproteobacteria</taxon>
        <taxon>Rhodobacterales</taxon>
        <taxon>Paracoccaceae</taxon>
        <taxon>Paracoccus</taxon>
    </lineage>
</organism>
<feature type="compositionally biased region" description="Low complexity" evidence="1">
    <location>
        <begin position="1"/>
        <end position="16"/>
    </location>
</feature>
<evidence type="ECO:0008006" key="5">
    <source>
        <dbReference type="Google" id="ProtNLM"/>
    </source>
</evidence>
<feature type="transmembrane region" description="Helical" evidence="2">
    <location>
        <begin position="94"/>
        <end position="113"/>
    </location>
</feature>
<comment type="caution">
    <text evidence="3">The sequence shown here is derived from an EMBL/GenBank/DDBJ whole genome shotgun (WGS) entry which is preliminary data.</text>
</comment>
<name>A0ABT8DCH3_9RHOB</name>
<sequence>MSLLSPSPASFALSASDRPRSGVRSQRSYPHFDWLRIVLASLVALSHQGMPTIGPIDASLPVIVFLALSGWLIGGILFETPVSGLPRFFFNRATRIWIPYLVAVVLLYGVAAWREGVTGYWLKYLFYDLTFTHTIFTEFPRALSEMPLKGTGNHFWSISVEELFYLAAPLAILFLPFGKKLWGWAGIVLLLLALHPNFAAIALGVFAALAARQFPGWYLQPRMQIVLWLGCATAFALCWRYDGEAQRALFAVLLVQCLALPGQRNGIGMFLGAVSYPFYLNHWMGAFAVNWLAKALPPMPAGMWIFASYLVALMAESRPGRLSIAW</sequence>
<feature type="transmembrane region" description="Helical" evidence="2">
    <location>
        <begin position="62"/>
        <end position="82"/>
    </location>
</feature>
<feature type="region of interest" description="Disordered" evidence="1">
    <location>
        <begin position="1"/>
        <end position="23"/>
    </location>
</feature>
<evidence type="ECO:0000256" key="2">
    <source>
        <dbReference type="SAM" id="Phobius"/>
    </source>
</evidence>
<dbReference type="EMBL" id="JAUFRC010000003">
    <property type="protein sequence ID" value="MDN3714165.1"/>
    <property type="molecule type" value="Genomic_DNA"/>
</dbReference>
<keyword evidence="2" id="KW-1133">Transmembrane helix</keyword>